<comment type="caution">
    <text evidence="2">The sequence shown here is derived from an EMBL/GenBank/DDBJ whole genome shotgun (WGS) entry which is preliminary data.</text>
</comment>
<keyword evidence="3" id="KW-1185">Reference proteome</keyword>
<protein>
    <submittedName>
        <fullName evidence="2">Uncharacterized protein</fullName>
    </submittedName>
</protein>
<reference evidence="2 3" key="1">
    <citation type="journal article" date="2018" name="Nat. Ecol. Evol.">
        <title>Shark genomes provide insights into elasmobranch evolution and the origin of vertebrates.</title>
        <authorList>
            <person name="Hara Y"/>
            <person name="Yamaguchi K"/>
            <person name="Onimaru K"/>
            <person name="Kadota M"/>
            <person name="Koyanagi M"/>
            <person name="Keeley SD"/>
            <person name="Tatsumi K"/>
            <person name="Tanaka K"/>
            <person name="Motone F"/>
            <person name="Kageyama Y"/>
            <person name="Nozu R"/>
            <person name="Adachi N"/>
            <person name="Nishimura O"/>
            <person name="Nakagawa R"/>
            <person name="Tanegashima C"/>
            <person name="Kiyatake I"/>
            <person name="Matsumoto R"/>
            <person name="Murakumo K"/>
            <person name="Nishida K"/>
            <person name="Terakita A"/>
            <person name="Kuratani S"/>
            <person name="Sato K"/>
            <person name="Hyodo S Kuraku.S."/>
        </authorList>
    </citation>
    <scope>NUCLEOTIDE SEQUENCE [LARGE SCALE GENOMIC DNA]</scope>
</reference>
<proteinExistence type="predicted"/>
<feature type="region of interest" description="Disordered" evidence="1">
    <location>
        <begin position="25"/>
        <end position="71"/>
    </location>
</feature>
<evidence type="ECO:0000256" key="1">
    <source>
        <dbReference type="SAM" id="MobiDB-lite"/>
    </source>
</evidence>
<dbReference type="AlphaFoldDB" id="A0A401TCL4"/>
<dbReference type="EMBL" id="BEZZ01033340">
    <property type="protein sequence ID" value="GCC40393.1"/>
    <property type="molecule type" value="Genomic_DNA"/>
</dbReference>
<name>A0A401TCL4_CHIPU</name>
<organism evidence="2 3">
    <name type="scientific">Chiloscyllium punctatum</name>
    <name type="common">Brownbanded bambooshark</name>
    <name type="synonym">Hemiscyllium punctatum</name>
    <dbReference type="NCBI Taxonomy" id="137246"/>
    <lineage>
        <taxon>Eukaryota</taxon>
        <taxon>Metazoa</taxon>
        <taxon>Chordata</taxon>
        <taxon>Craniata</taxon>
        <taxon>Vertebrata</taxon>
        <taxon>Chondrichthyes</taxon>
        <taxon>Elasmobranchii</taxon>
        <taxon>Galeomorphii</taxon>
        <taxon>Galeoidea</taxon>
        <taxon>Orectolobiformes</taxon>
        <taxon>Hemiscylliidae</taxon>
        <taxon>Chiloscyllium</taxon>
    </lineage>
</organism>
<gene>
    <name evidence="2" type="ORF">chiPu_0024133</name>
</gene>
<dbReference type="Proteomes" id="UP000287033">
    <property type="component" value="Unassembled WGS sequence"/>
</dbReference>
<evidence type="ECO:0000313" key="3">
    <source>
        <dbReference type="Proteomes" id="UP000287033"/>
    </source>
</evidence>
<sequence>MTESLPGRGLCSGRWAEGRVRALRDSGGGRRRSVCGSVASPWQEAGSSSSATGLEPCGKMRGKRGFPVKDP</sequence>
<accession>A0A401TCL4</accession>
<feature type="compositionally biased region" description="Basic residues" evidence="1">
    <location>
        <begin position="60"/>
        <end position="71"/>
    </location>
</feature>
<evidence type="ECO:0000313" key="2">
    <source>
        <dbReference type="EMBL" id="GCC40393.1"/>
    </source>
</evidence>
<feature type="non-terminal residue" evidence="2">
    <location>
        <position position="71"/>
    </location>
</feature>